<dbReference type="InterPro" id="IPR000073">
    <property type="entry name" value="AB_hydrolase_1"/>
</dbReference>
<dbReference type="Pfam" id="PF12697">
    <property type="entry name" value="Abhydrolase_6"/>
    <property type="match status" value="1"/>
</dbReference>
<proteinExistence type="predicted"/>
<dbReference type="STRING" id="904291.A7J15_05090"/>
<dbReference type="SUPFAM" id="SSF53474">
    <property type="entry name" value="alpha/beta-Hydrolases"/>
    <property type="match status" value="1"/>
</dbReference>
<name>A0A1B9NCV3_9MICO</name>
<comment type="caution">
    <text evidence="2">The sequence shown here is derived from an EMBL/GenBank/DDBJ whole genome shotgun (WGS) entry which is preliminary data.</text>
</comment>
<keyword evidence="2" id="KW-0378">Hydrolase</keyword>
<dbReference type="PANTHER" id="PTHR43194">
    <property type="entry name" value="HYDROLASE ALPHA/BETA FOLD FAMILY"/>
    <property type="match status" value="1"/>
</dbReference>
<feature type="domain" description="AB hydrolase-1" evidence="1">
    <location>
        <begin position="52"/>
        <end position="285"/>
    </location>
</feature>
<dbReference type="InterPro" id="IPR050228">
    <property type="entry name" value="Carboxylesterase_BioH"/>
</dbReference>
<dbReference type="PRINTS" id="PR00111">
    <property type="entry name" value="ABHYDROLASE"/>
</dbReference>
<sequence length="296" mass="31218">MTRPDDADEFSFLPAQAAALGSEVPAARRVQLPLPDGRTLSALRFGDEAPRVVLLHGAGLNAHTFDATVLSLGEPALAIDLPGHGDSSWRDDAAYLPAVLAPDVILGIEAWAASPVVLVGQSLGGATAAAVAAARPDLVAALVLVDITPGIDGTGPSQLRRFYERLSFASRDELLDYVLSFGLGGDREQARRGIVLNSRVLPDGTVEWKHHFARIAAGALAPETRTPGDWSDLEAVTAPITLVRGTLGFVSPDAVADFRARLPHAEIVELHAPHNVQEVAPEGLATVIRSQSARVR</sequence>
<protein>
    <submittedName>
        <fullName evidence="2">Hydrolase</fullName>
    </submittedName>
</protein>
<keyword evidence="3" id="KW-1185">Reference proteome</keyword>
<gene>
    <name evidence="2" type="ORF">A7J15_05090</name>
</gene>
<reference evidence="2 3" key="1">
    <citation type="submission" date="2016-05" db="EMBL/GenBank/DDBJ databases">
        <authorList>
            <person name="Lavstsen T."/>
            <person name="Jespersen J.S."/>
        </authorList>
    </citation>
    <scope>NUCLEOTIDE SEQUENCE [LARGE SCALE GENOMIC DNA]</scope>
    <source>
        <strain evidence="2 3">YLB-01</strain>
    </source>
</reference>
<dbReference type="Gene3D" id="3.40.50.1820">
    <property type="entry name" value="alpha/beta hydrolase"/>
    <property type="match status" value="1"/>
</dbReference>
<dbReference type="AlphaFoldDB" id="A0A1B9NCV3"/>
<accession>A0A1B9NCV3</accession>
<dbReference type="EMBL" id="LXMD01000022">
    <property type="protein sequence ID" value="OCG74418.1"/>
    <property type="molecule type" value="Genomic_DNA"/>
</dbReference>
<dbReference type="PANTHER" id="PTHR43194:SF2">
    <property type="entry name" value="PEROXISOMAL MEMBRANE PROTEIN LPX1"/>
    <property type="match status" value="1"/>
</dbReference>
<dbReference type="InterPro" id="IPR029058">
    <property type="entry name" value="AB_hydrolase_fold"/>
</dbReference>
<evidence type="ECO:0000313" key="3">
    <source>
        <dbReference type="Proteomes" id="UP000093355"/>
    </source>
</evidence>
<evidence type="ECO:0000259" key="1">
    <source>
        <dbReference type="Pfam" id="PF12697"/>
    </source>
</evidence>
<dbReference type="Proteomes" id="UP000093355">
    <property type="component" value="Unassembled WGS sequence"/>
</dbReference>
<evidence type="ECO:0000313" key="2">
    <source>
        <dbReference type="EMBL" id="OCG74418.1"/>
    </source>
</evidence>
<dbReference type="GO" id="GO:0016787">
    <property type="term" value="F:hydrolase activity"/>
    <property type="evidence" value="ECO:0007669"/>
    <property type="project" value="UniProtKB-KW"/>
</dbReference>
<organism evidence="2 3">
    <name type="scientific">Microbacterium sediminis</name>
    <dbReference type="NCBI Taxonomy" id="904291"/>
    <lineage>
        <taxon>Bacteria</taxon>
        <taxon>Bacillati</taxon>
        <taxon>Actinomycetota</taxon>
        <taxon>Actinomycetes</taxon>
        <taxon>Micrococcales</taxon>
        <taxon>Microbacteriaceae</taxon>
        <taxon>Microbacterium</taxon>
    </lineage>
</organism>